<dbReference type="OrthoDB" id="9791347at2"/>
<dbReference type="InterPro" id="IPR047197">
    <property type="entry name" value="THYN1-like_EVE"/>
</dbReference>
<dbReference type="InterPro" id="IPR002740">
    <property type="entry name" value="EVE_domain"/>
</dbReference>
<evidence type="ECO:0000259" key="1">
    <source>
        <dbReference type="Pfam" id="PF01878"/>
    </source>
</evidence>
<dbReference type="Pfam" id="PF01878">
    <property type="entry name" value="EVE"/>
    <property type="match status" value="1"/>
</dbReference>
<sequence>MAYWLFKTEPDTFSIDDLKARPARTEPWDGVRNYQARNFLRDNVAKGDSVFIYHSSCKAVGIAGIATVSRSGYPDDTQFDPESAYFDPKSSPEKPRWFCVNVTFEEKFVQILPLKLIKSIPQISEIPLVNKGNRLSVMPVTKREWEILCHAARAGKA</sequence>
<organism evidence="2 3">
    <name type="scientific">Salinimonas iocasae</name>
    <dbReference type="NCBI Taxonomy" id="2572577"/>
    <lineage>
        <taxon>Bacteria</taxon>
        <taxon>Pseudomonadati</taxon>
        <taxon>Pseudomonadota</taxon>
        <taxon>Gammaproteobacteria</taxon>
        <taxon>Alteromonadales</taxon>
        <taxon>Alteromonadaceae</taxon>
        <taxon>Alteromonas/Salinimonas group</taxon>
        <taxon>Salinimonas</taxon>
    </lineage>
</organism>
<name>A0A5B7YDD1_9ALTE</name>
<dbReference type="PANTHER" id="PTHR14087">
    <property type="entry name" value="THYMOCYTE NUCLEAR PROTEIN 1"/>
    <property type="match status" value="1"/>
</dbReference>
<dbReference type="PANTHER" id="PTHR14087:SF7">
    <property type="entry name" value="THYMOCYTE NUCLEAR PROTEIN 1"/>
    <property type="match status" value="1"/>
</dbReference>
<dbReference type="EMBL" id="CP039852">
    <property type="protein sequence ID" value="QCZ93286.1"/>
    <property type="molecule type" value="Genomic_DNA"/>
</dbReference>
<proteinExistence type="predicted"/>
<dbReference type="SUPFAM" id="SSF88697">
    <property type="entry name" value="PUA domain-like"/>
    <property type="match status" value="1"/>
</dbReference>
<dbReference type="Gene3D" id="3.10.590.10">
    <property type="entry name" value="ph1033 like domains"/>
    <property type="match status" value="1"/>
</dbReference>
<dbReference type="InterPro" id="IPR052181">
    <property type="entry name" value="5hmC_binding"/>
</dbReference>
<evidence type="ECO:0000313" key="2">
    <source>
        <dbReference type="EMBL" id="QCZ93286.1"/>
    </source>
</evidence>
<dbReference type="CDD" id="cd21133">
    <property type="entry name" value="EVE"/>
    <property type="match status" value="1"/>
</dbReference>
<gene>
    <name evidence="2" type="ORF">FBQ74_07210</name>
</gene>
<accession>A0A5B7YDD1</accession>
<dbReference type="Proteomes" id="UP000304912">
    <property type="component" value="Chromosome"/>
</dbReference>
<keyword evidence="3" id="KW-1185">Reference proteome</keyword>
<reference evidence="2 3" key="1">
    <citation type="submission" date="2019-04" db="EMBL/GenBank/DDBJ databases">
        <title>Salinimonas iocasae sp. nov., a halophilic bacterium isolated from the outer tube casing of tubeworms in Okinawa Trough.</title>
        <authorList>
            <person name="Zhang H."/>
            <person name="Wang H."/>
            <person name="Li C."/>
        </authorList>
    </citation>
    <scope>NUCLEOTIDE SEQUENCE [LARGE SCALE GENOMIC DNA]</scope>
    <source>
        <strain evidence="2 3">KX18D6</strain>
    </source>
</reference>
<evidence type="ECO:0000313" key="3">
    <source>
        <dbReference type="Proteomes" id="UP000304912"/>
    </source>
</evidence>
<dbReference type="AlphaFoldDB" id="A0A5B7YDD1"/>
<dbReference type="InterPro" id="IPR015947">
    <property type="entry name" value="PUA-like_sf"/>
</dbReference>
<dbReference type="RefSeq" id="WP_139756032.1">
    <property type="nucleotide sequence ID" value="NZ_CP039852.1"/>
</dbReference>
<protein>
    <submittedName>
        <fullName evidence="2">EVE domain-containing protein</fullName>
    </submittedName>
</protein>
<feature type="domain" description="EVE" evidence="1">
    <location>
        <begin position="2"/>
        <end position="150"/>
    </location>
</feature>
<dbReference type="KEGG" id="salk:FBQ74_07210"/>